<gene>
    <name evidence="16" type="ORF">ENU08_07680</name>
    <name evidence="15" type="ORF">ENU41_07965</name>
</gene>
<proteinExistence type="inferred from homology"/>
<evidence type="ECO:0000313" key="15">
    <source>
        <dbReference type="EMBL" id="HGQ36588.1"/>
    </source>
</evidence>
<feature type="domain" description="HhH-GPD" evidence="14">
    <location>
        <begin position="36"/>
        <end position="182"/>
    </location>
</feature>
<dbReference type="GO" id="GO:0046872">
    <property type="term" value="F:metal ion binding"/>
    <property type="evidence" value="ECO:0007669"/>
    <property type="project" value="UniProtKB-KW"/>
</dbReference>
<keyword evidence="13" id="KW-0326">Glycosidase</keyword>
<evidence type="ECO:0000256" key="13">
    <source>
        <dbReference type="ARBA" id="ARBA00023295"/>
    </source>
</evidence>
<dbReference type="SUPFAM" id="SSF48150">
    <property type="entry name" value="DNA-glycosylase"/>
    <property type="match status" value="1"/>
</dbReference>
<keyword evidence="6" id="KW-0004">4Fe-4S</keyword>
<dbReference type="GO" id="GO:0035485">
    <property type="term" value="F:adenine/guanine mispair binding"/>
    <property type="evidence" value="ECO:0007669"/>
    <property type="project" value="TreeGrafter"/>
</dbReference>
<dbReference type="SMART" id="SM00478">
    <property type="entry name" value="ENDO3c"/>
    <property type="match status" value="1"/>
</dbReference>
<dbReference type="GO" id="GO:0051539">
    <property type="term" value="F:4 iron, 4 sulfur cluster binding"/>
    <property type="evidence" value="ECO:0007669"/>
    <property type="project" value="UniProtKB-KW"/>
</dbReference>
<keyword evidence="9" id="KW-0378">Hydrolase</keyword>
<evidence type="ECO:0000256" key="6">
    <source>
        <dbReference type="ARBA" id="ARBA00022485"/>
    </source>
</evidence>
<dbReference type="CDD" id="cd00056">
    <property type="entry name" value="ENDO3c"/>
    <property type="match status" value="1"/>
</dbReference>
<keyword evidence="7" id="KW-0479">Metal-binding</keyword>
<dbReference type="InterPro" id="IPR044298">
    <property type="entry name" value="MIG/MutY"/>
</dbReference>
<dbReference type="Gene3D" id="1.10.340.30">
    <property type="entry name" value="Hypothetical protein, domain 2"/>
    <property type="match status" value="1"/>
</dbReference>
<evidence type="ECO:0000256" key="9">
    <source>
        <dbReference type="ARBA" id="ARBA00022801"/>
    </source>
</evidence>
<dbReference type="Pfam" id="PF10576">
    <property type="entry name" value="EndIII_4Fe-2S"/>
    <property type="match status" value="1"/>
</dbReference>
<evidence type="ECO:0000256" key="2">
    <source>
        <dbReference type="ARBA" id="ARBA00001966"/>
    </source>
</evidence>
<evidence type="ECO:0000256" key="1">
    <source>
        <dbReference type="ARBA" id="ARBA00000843"/>
    </source>
</evidence>
<dbReference type="EMBL" id="DTCK01000042">
    <property type="protein sequence ID" value="HGQ36588.1"/>
    <property type="molecule type" value="Genomic_DNA"/>
</dbReference>
<evidence type="ECO:0000256" key="4">
    <source>
        <dbReference type="ARBA" id="ARBA00012045"/>
    </source>
</evidence>
<dbReference type="AlphaFoldDB" id="A0A7C4NNI5"/>
<dbReference type="InterPro" id="IPR023170">
    <property type="entry name" value="HhH_base_excis_C"/>
</dbReference>
<evidence type="ECO:0000313" key="16">
    <source>
        <dbReference type="EMBL" id="HGQ65107.1"/>
    </source>
</evidence>
<evidence type="ECO:0000256" key="12">
    <source>
        <dbReference type="ARBA" id="ARBA00023204"/>
    </source>
</evidence>
<keyword evidence="10" id="KW-0408">Iron</keyword>
<dbReference type="InterPro" id="IPR003265">
    <property type="entry name" value="HhH-GPD_domain"/>
</dbReference>
<keyword evidence="11" id="KW-0411">Iron-sulfur</keyword>
<dbReference type="Pfam" id="PF00633">
    <property type="entry name" value="HHH"/>
    <property type="match status" value="1"/>
</dbReference>
<dbReference type="InterPro" id="IPR000445">
    <property type="entry name" value="HhH_motif"/>
</dbReference>
<dbReference type="InterPro" id="IPR004035">
    <property type="entry name" value="Endouclease-III_FeS-bd_BS"/>
</dbReference>
<sequence length="207" mass="23973">MEKWVEELLKWFRVNARSFPWRGYRDWYRILVAEVMLVRTKSETVEKMYRLFLERFPKPEDLCKASLNEVKDIFTRLGLVQRAIRIREAVCLILEKYGGMLPCSYEELISLPGVGRYIARVLLTRVCSNPSPFIDANLIRVARRFLGLQEVDVSYIETWLEKSVYKDVLEDVNVALLDLAGTICKPRNPKCSICPLNSSCTSAKTLS</sequence>
<dbReference type="EC" id="3.2.2.31" evidence="4"/>
<comment type="similarity">
    <text evidence="3">Belongs to the Nth/MutY family.</text>
</comment>
<keyword evidence="12" id="KW-0234">DNA repair</keyword>
<comment type="caution">
    <text evidence="16">The sequence shown here is derived from an EMBL/GenBank/DDBJ whole genome shotgun (WGS) entry which is preliminary data.</text>
</comment>
<evidence type="ECO:0000256" key="3">
    <source>
        <dbReference type="ARBA" id="ARBA00008343"/>
    </source>
</evidence>
<reference evidence="16" key="1">
    <citation type="journal article" date="2020" name="mSystems">
        <title>Genome- and Community-Level Interaction Insights into Carbon Utilization and Element Cycling Functions of Hydrothermarchaeota in Hydrothermal Sediment.</title>
        <authorList>
            <person name="Zhou Z."/>
            <person name="Liu Y."/>
            <person name="Xu W."/>
            <person name="Pan J."/>
            <person name="Luo Z.H."/>
            <person name="Li M."/>
        </authorList>
    </citation>
    <scope>NUCLEOTIDE SEQUENCE [LARGE SCALE GENOMIC DNA]</scope>
    <source>
        <strain evidence="16">SpSt-637</strain>
        <strain evidence="15">SpSt-667</strain>
    </source>
</reference>
<dbReference type="SMART" id="SM00525">
    <property type="entry name" value="FES"/>
    <property type="match status" value="1"/>
</dbReference>
<dbReference type="InterPro" id="IPR011257">
    <property type="entry name" value="DNA_glycosylase"/>
</dbReference>
<dbReference type="InterPro" id="IPR003651">
    <property type="entry name" value="Endonuclease3_FeS-loop_motif"/>
</dbReference>
<evidence type="ECO:0000259" key="14">
    <source>
        <dbReference type="SMART" id="SM00478"/>
    </source>
</evidence>
<dbReference type="GO" id="GO:0032357">
    <property type="term" value="F:oxidized purine DNA binding"/>
    <property type="evidence" value="ECO:0007669"/>
    <property type="project" value="TreeGrafter"/>
</dbReference>
<dbReference type="EMBL" id="DTBD01000070">
    <property type="protein sequence ID" value="HGQ65107.1"/>
    <property type="molecule type" value="Genomic_DNA"/>
</dbReference>
<dbReference type="PIRSF" id="PIRSF001435">
    <property type="entry name" value="Nth"/>
    <property type="match status" value="1"/>
</dbReference>
<organism evidence="16">
    <name type="scientific">Ignisphaera aggregans</name>
    <dbReference type="NCBI Taxonomy" id="334771"/>
    <lineage>
        <taxon>Archaea</taxon>
        <taxon>Thermoproteota</taxon>
        <taxon>Thermoprotei</taxon>
        <taxon>Desulfurococcales</taxon>
        <taxon>Desulfurococcaceae</taxon>
        <taxon>Ignisphaera</taxon>
    </lineage>
</organism>
<keyword evidence="8" id="KW-0227">DNA damage</keyword>
<comment type="cofactor">
    <cofactor evidence="2">
        <name>[4Fe-4S] cluster</name>
        <dbReference type="ChEBI" id="CHEBI:49883"/>
    </cofactor>
</comment>
<comment type="catalytic activity">
    <reaction evidence="1">
        <text>Hydrolyzes free adenine bases from 7,8-dihydro-8-oxoguanine:adenine mismatched double-stranded DNA, leaving an apurinic site.</text>
        <dbReference type="EC" id="3.2.2.31"/>
    </reaction>
</comment>
<dbReference type="PANTHER" id="PTHR42944">
    <property type="entry name" value="ADENINE DNA GLYCOSYLASE"/>
    <property type="match status" value="1"/>
</dbReference>
<evidence type="ECO:0000256" key="8">
    <source>
        <dbReference type="ARBA" id="ARBA00022763"/>
    </source>
</evidence>
<evidence type="ECO:0000256" key="7">
    <source>
        <dbReference type="ARBA" id="ARBA00022723"/>
    </source>
</evidence>
<dbReference type="PANTHER" id="PTHR42944:SF1">
    <property type="entry name" value="ADENINE DNA GLYCOSYLASE"/>
    <property type="match status" value="1"/>
</dbReference>
<dbReference type="GO" id="GO:0006298">
    <property type="term" value="P:mismatch repair"/>
    <property type="evidence" value="ECO:0007669"/>
    <property type="project" value="TreeGrafter"/>
</dbReference>
<dbReference type="Pfam" id="PF00730">
    <property type="entry name" value="HhH-GPD"/>
    <property type="match status" value="1"/>
</dbReference>
<evidence type="ECO:0000256" key="10">
    <source>
        <dbReference type="ARBA" id="ARBA00023004"/>
    </source>
</evidence>
<protein>
    <recommendedName>
        <fullName evidence="5">Adenine DNA glycosylase</fullName>
        <ecNumber evidence="4">3.2.2.31</ecNumber>
    </recommendedName>
</protein>
<name>A0A7C4NNI5_9CREN</name>
<dbReference type="PROSITE" id="PS00764">
    <property type="entry name" value="ENDONUCLEASE_III_1"/>
    <property type="match status" value="1"/>
</dbReference>
<dbReference type="Gene3D" id="1.10.1670.10">
    <property type="entry name" value="Helix-hairpin-Helix base-excision DNA repair enzymes (C-terminal)"/>
    <property type="match status" value="1"/>
</dbReference>
<dbReference type="GO" id="GO:0006284">
    <property type="term" value="P:base-excision repair"/>
    <property type="evidence" value="ECO:0007669"/>
    <property type="project" value="InterPro"/>
</dbReference>
<evidence type="ECO:0000256" key="5">
    <source>
        <dbReference type="ARBA" id="ARBA00022023"/>
    </source>
</evidence>
<dbReference type="GO" id="GO:0000701">
    <property type="term" value="F:purine-specific mismatch base pair DNA N-glycosylase activity"/>
    <property type="evidence" value="ECO:0007669"/>
    <property type="project" value="UniProtKB-EC"/>
</dbReference>
<dbReference type="GO" id="GO:0034039">
    <property type="term" value="F:8-oxo-7,8-dihydroguanine DNA N-glycosylase activity"/>
    <property type="evidence" value="ECO:0007669"/>
    <property type="project" value="TreeGrafter"/>
</dbReference>
<evidence type="ECO:0000256" key="11">
    <source>
        <dbReference type="ARBA" id="ARBA00023014"/>
    </source>
</evidence>
<accession>A0A7C4NNI5</accession>